<evidence type="ECO:0000313" key="3">
    <source>
        <dbReference type="Proteomes" id="UP000815325"/>
    </source>
</evidence>
<protein>
    <submittedName>
        <fullName evidence="2">Uncharacterized protein</fullName>
    </submittedName>
</protein>
<accession>A0ABQ7GFA1</accession>
<evidence type="ECO:0000313" key="2">
    <source>
        <dbReference type="EMBL" id="KAF5833278.1"/>
    </source>
</evidence>
<gene>
    <name evidence="2" type="ORF">DUNSADRAFT_10478</name>
</gene>
<reference evidence="2" key="1">
    <citation type="submission" date="2017-08" db="EMBL/GenBank/DDBJ databases">
        <authorList>
            <person name="Polle J.E."/>
            <person name="Barry K."/>
            <person name="Cushman J."/>
            <person name="Schmutz J."/>
            <person name="Tran D."/>
            <person name="Hathwaick L.T."/>
            <person name="Yim W.C."/>
            <person name="Jenkins J."/>
            <person name="Mckie-Krisberg Z.M."/>
            <person name="Prochnik S."/>
            <person name="Lindquist E."/>
            <person name="Dockter R.B."/>
            <person name="Adam C."/>
            <person name="Molina H."/>
            <person name="Bunkerborg J."/>
            <person name="Jin E."/>
            <person name="Buchheim M."/>
            <person name="Magnuson J."/>
        </authorList>
    </citation>
    <scope>NUCLEOTIDE SEQUENCE</scope>
    <source>
        <strain evidence="2">CCAP 19/18</strain>
    </source>
</reference>
<feature type="transmembrane region" description="Helical" evidence="1">
    <location>
        <begin position="131"/>
        <end position="150"/>
    </location>
</feature>
<keyword evidence="1" id="KW-0472">Membrane</keyword>
<keyword evidence="1" id="KW-0812">Transmembrane</keyword>
<dbReference type="Proteomes" id="UP000815325">
    <property type="component" value="Unassembled WGS sequence"/>
</dbReference>
<keyword evidence="3" id="KW-1185">Reference proteome</keyword>
<name>A0ABQ7GFA1_DUNSA</name>
<sequence length="209" mass="22577">MANQPKEWMVNHTRDASTVADLQALAGMNSLSLAALEKTSTQYGSVHDNASEKMSKMSNVLSPHDLHHQQEASANAHVVGMGSMTSSVGKGRHLLQGHGHAGVTTESQPKQSYNERRAHLYLKVRNRRMQFCLNVLLALVVTLMGVVTGALRLSGEQVGAEIAMIVLGGIAGAVMVMHCVMAAWDLTELALEDEKLNRQQKKGPLCNAV</sequence>
<proteinExistence type="predicted"/>
<keyword evidence="1" id="KW-1133">Transmembrane helix</keyword>
<dbReference type="EMBL" id="MU069820">
    <property type="protein sequence ID" value="KAF5833278.1"/>
    <property type="molecule type" value="Genomic_DNA"/>
</dbReference>
<organism evidence="2 3">
    <name type="scientific">Dunaliella salina</name>
    <name type="common">Green alga</name>
    <name type="synonym">Protococcus salinus</name>
    <dbReference type="NCBI Taxonomy" id="3046"/>
    <lineage>
        <taxon>Eukaryota</taxon>
        <taxon>Viridiplantae</taxon>
        <taxon>Chlorophyta</taxon>
        <taxon>core chlorophytes</taxon>
        <taxon>Chlorophyceae</taxon>
        <taxon>CS clade</taxon>
        <taxon>Chlamydomonadales</taxon>
        <taxon>Dunaliellaceae</taxon>
        <taxon>Dunaliella</taxon>
    </lineage>
</organism>
<feature type="transmembrane region" description="Helical" evidence="1">
    <location>
        <begin position="162"/>
        <end position="184"/>
    </location>
</feature>
<evidence type="ECO:0000256" key="1">
    <source>
        <dbReference type="SAM" id="Phobius"/>
    </source>
</evidence>
<comment type="caution">
    <text evidence="2">The sequence shown here is derived from an EMBL/GenBank/DDBJ whole genome shotgun (WGS) entry which is preliminary data.</text>
</comment>